<dbReference type="InParanoid" id="A0A7N2KPI2"/>
<dbReference type="Proteomes" id="UP000594261">
    <property type="component" value="Chromosome 1"/>
</dbReference>
<reference evidence="1" key="2">
    <citation type="submission" date="2021-01" db="UniProtKB">
        <authorList>
            <consortium name="EnsemblPlants"/>
        </authorList>
    </citation>
    <scope>IDENTIFICATION</scope>
</reference>
<evidence type="ECO:0008006" key="3">
    <source>
        <dbReference type="Google" id="ProtNLM"/>
    </source>
</evidence>
<dbReference type="Gramene" id="QL01p034998:mrna">
    <property type="protein sequence ID" value="QL01p034998:mrna"/>
    <property type="gene ID" value="QL01p034998"/>
</dbReference>
<dbReference type="AlphaFoldDB" id="A0A7N2KPI2"/>
<name>A0A7N2KPI2_QUELO</name>
<protein>
    <recommendedName>
        <fullName evidence="3">Disease resistance protein</fullName>
    </recommendedName>
</protein>
<keyword evidence="2" id="KW-1185">Reference proteome</keyword>
<reference evidence="1 2" key="1">
    <citation type="journal article" date="2016" name="G3 (Bethesda)">
        <title>First Draft Assembly and Annotation of the Genome of a California Endemic Oak Quercus lobata Nee (Fagaceae).</title>
        <authorList>
            <person name="Sork V.L."/>
            <person name="Fitz-Gibbon S.T."/>
            <person name="Puiu D."/>
            <person name="Crepeau M."/>
            <person name="Gugger P.F."/>
            <person name="Sherman R."/>
            <person name="Stevens K."/>
            <person name="Langley C.H."/>
            <person name="Pellegrini M."/>
            <person name="Salzberg S.L."/>
        </authorList>
    </citation>
    <scope>NUCLEOTIDE SEQUENCE [LARGE SCALE GENOMIC DNA]</scope>
    <source>
        <strain evidence="1 2">cv. SW786</strain>
    </source>
</reference>
<evidence type="ECO:0000313" key="2">
    <source>
        <dbReference type="Proteomes" id="UP000594261"/>
    </source>
</evidence>
<organism evidence="1 2">
    <name type="scientific">Quercus lobata</name>
    <name type="common">Valley oak</name>
    <dbReference type="NCBI Taxonomy" id="97700"/>
    <lineage>
        <taxon>Eukaryota</taxon>
        <taxon>Viridiplantae</taxon>
        <taxon>Streptophyta</taxon>
        <taxon>Embryophyta</taxon>
        <taxon>Tracheophyta</taxon>
        <taxon>Spermatophyta</taxon>
        <taxon>Magnoliopsida</taxon>
        <taxon>eudicotyledons</taxon>
        <taxon>Gunneridae</taxon>
        <taxon>Pentapetalae</taxon>
        <taxon>rosids</taxon>
        <taxon>fabids</taxon>
        <taxon>Fagales</taxon>
        <taxon>Fagaceae</taxon>
        <taxon>Quercus</taxon>
    </lineage>
</organism>
<evidence type="ECO:0000313" key="1">
    <source>
        <dbReference type="EnsemblPlants" id="QL01p034998:mrna"/>
    </source>
</evidence>
<sequence length="164" mass="18764">MVELKVIIITNYGFFPAELSNFQLLKSLPYLKRIRLEKVSIPSLCNAPIPLRSVKKISLFMCNIGQAFGNSTIQVSDSLPSLMEINIDHCNDLIGELHNLEELHMKKCLKLHKHLPPSTVDLKQLRLVVCDEERAKLWEPIKESFSGLNVMVAKEDINLNWLQK</sequence>
<dbReference type="InterPro" id="IPR032675">
    <property type="entry name" value="LRR_dom_sf"/>
</dbReference>
<proteinExistence type="predicted"/>
<dbReference type="EMBL" id="LRBV02000001">
    <property type="status" value="NOT_ANNOTATED_CDS"/>
    <property type="molecule type" value="Genomic_DNA"/>
</dbReference>
<dbReference type="EnsemblPlants" id="QL01p034998:mrna">
    <property type="protein sequence ID" value="QL01p034998:mrna"/>
    <property type="gene ID" value="QL01p034998"/>
</dbReference>
<accession>A0A7N2KPI2</accession>
<dbReference type="SUPFAM" id="SSF52047">
    <property type="entry name" value="RNI-like"/>
    <property type="match status" value="1"/>
</dbReference>
<dbReference type="Gene3D" id="3.80.10.10">
    <property type="entry name" value="Ribonuclease Inhibitor"/>
    <property type="match status" value="1"/>
</dbReference>